<reference evidence="5" key="1">
    <citation type="journal article" date="2019" name="Int. J. Syst. Evol. Microbiol.">
        <title>The Global Catalogue of Microorganisms (GCM) 10K type strain sequencing project: providing services to taxonomists for standard genome sequencing and annotation.</title>
        <authorList>
            <consortium name="The Broad Institute Genomics Platform"/>
            <consortium name="The Broad Institute Genome Sequencing Center for Infectious Disease"/>
            <person name="Wu L."/>
            <person name="Ma J."/>
        </authorList>
    </citation>
    <scope>NUCLEOTIDE SEQUENCE [LARGE SCALE GENOMIC DNA]</scope>
    <source>
        <strain evidence="5">JCM 1407</strain>
    </source>
</reference>
<dbReference type="Gene3D" id="3.40.50.1390">
    <property type="entry name" value="Resolvase, N-terminal catalytic domain"/>
    <property type="match status" value="1"/>
</dbReference>
<feature type="domain" description="Resolvase/invertase-type recombinase catalytic" evidence="2">
    <location>
        <begin position="3"/>
        <end position="151"/>
    </location>
</feature>
<dbReference type="SMART" id="SM00857">
    <property type="entry name" value="Resolvase"/>
    <property type="match status" value="1"/>
</dbReference>
<feature type="coiled-coil region" evidence="1">
    <location>
        <begin position="416"/>
        <end position="450"/>
    </location>
</feature>
<dbReference type="InterPro" id="IPR038109">
    <property type="entry name" value="DNA_bind_recomb_sf"/>
</dbReference>
<keyword evidence="5" id="KW-1185">Reference proteome</keyword>
<dbReference type="Pfam" id="PF07508">
    <property type="entry name" value="Recombinase"/>
    <property type="match status" value="1"/>
</dbReference>
<comment type="caution">
    <text evidence="4">The sequence shown here is derived from an EMBL/GenBank/DDBJ whole genome shotgun (WGS) entry which is preliminary data.</text>
</comment>
<feature type="domain" description="Recombinase" evidence="3">
    <location>
        <begin position="159"/>
        <end position="314"/>
    </location>
</feature>
<evidence type="ECO:0000259" key="2">
    <source>
        <dbReference type="PROSITE" id="PS51736"/>
    </source>
</evidence>
<dbReference type="CDD" id="cd00338">
    <property type="entry name" value="Ser_Recombinase"/>
    <property type="match status" value="1"/>
</dbReference>
<dbReference type="PANTHER" id="PTHR30461:SF23">
    <property type="entry name" value="DNA RECOMBINASE-RELATED"/>
    <property type="match status" value="1"/>
</dbReference>
<name>A0ABP3ULP3_9CLOT</name>
<sequence>MKTIAIYTRKSLFTGKGDSIGAQIDTCKRFIDYKFNNKEYELKIFQDEGWSGKTTDRPQFIELMKLIKDKKIDYVISYKLDRLGRTARDLHNFLYELDKLGIIYLSATEPYDTTTSAGRFMISILAAMAQMERERLAERVKGGMMQLAKKGRWLGGQTPLGFDSKKEILIDDTGKERQMMKLTPNKEEIKIVKLIYLRYLELGSMSQVRKYCIENSIKGKNGGDISTATLKQILTSPIYVKSTESIINFLKNQNINVFGIPNKNGILTFNKTKDIRIERDKSEWIAAVGKHKGIISSKDWLKVQHQLEEQKDKQIKTSGRQGTSSTAILSGIIKCAKCGSNMIVKTGHKSKKNPGTTYSYYVCSNKNSSYKNNCDNKNLRVDQAEQYSISQIKLFNKEIFLNKLKHASEKSKEVKKNDITNKIEMLQSAIKEKEKSVSNLVKKLSLIEDENISNIILDEITNINKETGKLNLELEQEKIKENEFTSAQVDITSYISALETFNRNIDVVSDPIKKKRLFKSIIKEILWDGQYLKIIPLIEGKKK</sequence>
<dbReference type="InterPro" id="IPR025827">
    <property type="entry name" value="Zn_ribbon_recom_dom"/>
</dbReference>
<keyword evidence="1" id="KW-0175">Coiled coil</keyword>
<evidence type="ECO:0000313" key="5">
    <source>
        <dbReference type="Proteomes" id="UP001501510"/>
    </source>
</evidence>
<dbReference type="InterPro" id="IPR036162">
    <property type="entry name" value="Resolvase-like_N_sf"/>
</dbReference>
<proteinExistence type="predicted"/>
<evidence type="ECO:0000256" key="1">
    <source>
        <dbReference type="SAM" id="Coils"/>
    </source>
</evidence>
<dbReference type="Pfam" id="PF13408">
    <property type="entry name" value="Zn_ribbon_recom"/>
    <property type="match status" value="1"/>
</dbReference>
<dbReference type="SUPFAM" id="SSF53041">
    <property type="entry name" value="Resolvase-like"/>
    <property type="match status" value="1"/>
</dbReference>
<dbReference type="InterPro" id="IPR011109">
    <property type="entry name" value="DNA_bind_recombinase_dom"/>
</dbReference>
<dbReference type="InterPro" id="IPR050639">
    <property type="entry name" value="SSR_resolvase"/>
</dbReference>
<evidence type="ECO:0000313" key="4">
    <source>
        <dbReference type="EMBL" id="GAA0735503.1"/>
    </source>
</evidence>
<protein>
    <submittedName>
        <fullName evidence="4">Recombinase family protein</fullName>
    </submittedName>
</protein>
<dbReference type="Proteomes" id="UP001501510">
    <property type="component" value="Unassembled WGS sequence"/>
</dbReference>
<gene>
    <name evidence="4" type="ORF">GCM10008906_09300</name>
</gene>
<organism evidence="4 5">
    <name type="scientific">Clostridium oceanicum</name>
    <dbReference type="NCBI Taxonomy" id="1543"/>
    <lineage>
        <taxon>Bacteria</taxon>
        <taxon>Bacillati</taxon>
        <taxon>Bacillota</taxon>
        <taxon>Clostridia</taxon>
        <taxon>Eubacteriales</taxon>
        <taxon>Clostridiaceae</taxon>
        <taxon>Clostridium</taxon>
    </lineage>
</organism>
<dbReference type="InterPro" id="IPR006119">
    <property type="entry name" value="Resolv_N"/>
</dbReference>
<dbReference type="PROSITE" id="PS51736">
    <property type="entry name" value="RECOMBINASES_3"/>
    <property type="match status" value="1"/>
</dbReference>
<dbReference type="EMBL" id="BAAACG010000006">
    <property type="protein sequence ID" value="GAA0735503.1"/>
    <property type="molecule type" value="Genomic_DNA"/>
</dbReference>
<dbReference type="Pfam" id="PF00239">
    <property type="entry name" value="Resolvase"/>
    <property type="match status" value="1"/>
</dbReference>
<evidence type="ECO:0000259" key="3">
    <source>
        <dbReference type="PROSITE" id="PS51737"/>
    </source>
</evidence>
<dbReference type="RefSeq" id="WP_343759337.1">
    <property type="nucleotide sequence ID" value="NZ_BAAACG010000006.1"/>
</dbReference>
<dbReference type="PANTHER" id="PTHR30461">
    <property type="entry name" value="DNA-INVERTASE FROM LAMBDOID PROPHAGE"/>
    <property type="match status" value="1"/>
</dbReference>
<dbReference type="PROSITE" id="PS51737">
    <property type="entry name" value="RECOMBINASE_DNA_BIND"/>
    <property type="match status" value="1"/>
</dbReference>
<dbReference type="Gene3D" id="3.90.1750.20">
    <property type="entry name" value="Putative Large Serine Recombinase, Chain B, Domain 2"/>
    <property type="match status" value="1"/>
</dbReference>
<accession>A0ABP3ULP3</accession>